<evidence type="ECO:0000256" key="1">
    <source>
        <dbReference type="ARBA" id="ARBA00009129"/>
    </source>
</evidence>
<dbReference type="EMBL" id="PDKV01000015">
    <property type="protein sequence ID" value="PIB78523.1"/>
    <property type="molecule type" value="Genomic_DNA"/>
</dbReference>
<dbReference type="SUPFAM" id="SSF69047">
    <property type="entry name" value="Hypothetical protein YjbJ"/>
    <property type="match status" value="1"/>
</dbReference>
<evidence type="ECO:0000313" key="6">
    <source>
        <dbReference type="Proteomes" id="UP000230971"/>
    </source>
</evidence>
<accession>A0A1X1RKW1</accession>
<feature type="domain" description="CsbD-like" evidence="2">
    <location>
        <begin position="5"/>
        <end position="56"/>
    </location>
</feature>
<dbReference type="RefSeq" id="WP_062540306.1">
    <property type="nucleotide sequence ID" value="NZ_BBUN01000195.1"/>
</dbReference>
<dbReference type="Pfam" id="PF05532">
    <property type="entry name" value="CsbD"/>
    <property type="match status" value="1"/>
</dbReference>
<protein>
    <submittedName>
        <fullName evidence="4">CsbD family protein</fullName>
    </submittedName>
    <submittedName>
        <fullName evidence="3">General stress protein CsbD</fullName>
    </submittedName>
</protein>
<dbReference type="AlphaFoldDB" id="A0A1X1RKW1"/>
<gene>
    <name evidence="3" type="ORF">AWB95_20150</name>
    <name evidence="4" type="ORF">CQY23_13555</name>
</gene>
<organism evidence="3 5">
    <name type="scientific">Mycobacterium celatum</name>
    <dbReference type="NCBI Taxonomy" id="28045"/>
    <lineage>
        <taxon>Bacteria</taxon>
        <taxon>Bacillati</taxon>
        <taxon>Actinomycetota</taxon>
        <taxon>Actinomycetes</taxon>
        <taxon>Mycobacteriales</taxon>
        <taxon>Mycobacteriaceae</taxon>
        <taxon>Mycobacterium</taxon>
    </lineage>
</organism>
<evidence type="ECO:0000259" key="2">
    <source>
        <dbReference type="Pfam" id="PF05532"/>
    </source>
</evidence>
<comment type="similarity">
    <text evidence="1">Belongs to the UPF0337 (CsbD) family.</text>
</comment>
<dbReference type="InterPro" id="IPR036629">
    <property type="entry name" value="YjbJ_sf"/>
</dbReference>
<dbReference type="OrthoDB" id="2143260at2"/>
<dbReference type="STRING" id="28045.AWB95_20150"/>
<dbReference type="Proteomes" id="UP000230971">
    <property type="component" value="Unassembled WGS sequence"/>
</dbReference>
<dbReference type="Proteomes" id="UP000193907">
    <property type="component" value="Unassembled WGS sequence"/>
</dbReference>
<sequence>MGAEDKARNKLQELTGRAKETIGRVTGNRRLENRGIGDRAKSELKGAGEKVEDVFRGRRGRRHS</sequence>
<evidence type="ECO:0000313" key="5">
    <source>
        <dbReference type="Proteomes" id="UP000193907"/>
    </source>
</evidence>
<proteinExistence type="inferred from homology"/>
<dbReference type="EMBL" id="LQOM01000046">
    <property type="protein sequence ID" value="ORV08458.1"/>
    <property type="molecule type" value="Genomic_DNA"/>
</dbReference>
<evidence type="ECO:0000313" key="3">
    <source>
        <dbReference type="EMBL" id="ORV08458.1"/>
    </source>
</evidence>
<dbReference type="InterPro" id="IPR008462">
    <property type="entry name" value="CsbD"/>
</dbReference>
<name>A0A1X1RKW1_MYCCE</name>
<evidence type="ECO:0000313" key="4">
    <source>
        <dbReference type="EMBL" id="PIB78523.1"/>
    </source>
</evidence>
<keyword evidence="5" id="KW-1185">Reference proteome</keyword>
<comment type="caution">
    <text evidence="3">The sequence shown here is derived from an EMBL/GenBank/DDBJ whole genome shotgun (WGS) entry which is preliminary data.</text>
</comment>
<reference evidence="3 5" key="1">
    <citation type="submission" date="2016-01" db="EMBL/GenBank/DDBJ databases">
        <title>The new phylogeny of the genus Mycobacterium.</title>
        <authorList>
            <person name="Tarcisio F."/>
            <person name="Conor M."/>
            <person name="Antonella G."/>
            <person name="Elisabetta G."/>
            <person name="Giulia F.S."/>
            <person name="Sara T."/>
            <person name="Anna F."/>
            <person name="Clotilde B."/>
            <person name="Roberto B."/>
            <person name="Veronica D.S."/>
            <person name="Fabio R."/>
            <person name="Monica P."/>
            <person name="Olivier J."/>
            <person name="Enrico T."/>
            <person name="Nicola S."/>
        </authorList>
    </citation>
    <scope>NUCLEOTIDE SEQUENCE [LARGE SCALE GENOMIC DNA]</scope>
    <source>
        <strain evidence="3 5">DSM 44243</strain>
    </source>
</reference>
<reference evidence="4 6" key="2">
    <citation type="journal article" date="2017" name="Infect. Genet. Evol.">
        <title>The new phylogeny of the genus Mycobacterium: The old and the news.</title>
        <authorList>
            <person name="Tortoli E."/>
            <person name="Fedrizzi T."/>
            <person name="Meehan C.J."/>
            <person name="Trovato A."/>
            <person name="Grottola A."/>
            <person name="Giacobazzi E."/>
            <person name="Serpini G.F."/>
            <person name="Tagliazucchi S."/>
            <person name="Fabio A."/>
            <person name="Bettua C."/>
            <person name="Bertorelli R."/>
            <person name="Frascaro F."/>
            <person name="De Sanctis V."/>
            <person name="Pecorari M."/>
            <person name="Jousson O."/>
            <person name="Segata N."/>
            <person name="Cirillo D.M."/>
        </authorList>
    </citation>
    <scope>NUCLEOTIDE SEQUENCE [LARGE SCALE GENOMIC DNA]</scope>
    <source>
        <strain evidence="4 6">NCTC 12882</strain>
    </source>
</reference>